<dbReference type="Pfam" id="PF00125">
    <property type="entry name" value="Histone"/>
    <property type="match status" value="1"/>
</dbReference>
<dbReference type="Proteomes" id="UP000075885">
    <property type="component" value="Unassembled WGS sequence"/>
</dbReference>
<dbReference type="FunFam" id="1.10.20.10:FF:000006">
    <property type="entry name" value="Nuclear transcription factor Y subunit gamma"/>
    <property type="match status" value="1"/>
</dbReference>
<sequence length="465" mass="48915">METPMKPATAVATTQSKIATVTATSSSATTNTITTTSSSSSSSSCSSSSSLSNLPVASLAGTATTTTPPGSKEQLTEGQRSLQSFWPSMLREIQLIESIEPGNQLLPLARIKKIMKLDEDVKMISSDAPLLFAKAIEIFIQELTLRAWLHTEHNKRRTLQRSDIAMAITKYDQFDFLIDIVPRDEIKVYKKEHESKSQDGTGGGNSSGGSGGAAGTSTAGNGTTAGSGGGTNGSDDMQYILQLAQQHQLTLQGKSLASTGMLANGSTVLDLATVISAANGQQLLQAGAITTDQGKPVIGGEAQTSSASGSTLQHPSTQTTIQTPSGQSIILANGTATTTGVPNGSATPTSPLVSANQSLQLLQHVMTPTGEIQQIPISIPQSQLNFIRTAGTGGGPNTAQPFFIQTAPLQTAPTIIHTGPTSVFLSANQLQQLQQQQNHNQTQQQQQQQQSQQLQNNHQQQQQRD</sequence>
<feature type="domain" description="Core Histone H2A/H2B/H3" evidence="14">
    <location>
        <begin position="96"/>
        <end position="168"/>
    </location>
</feature>
<dbReference type="GO" id="GO:0046982">
    <property type="term" value="F:protein heterodimerization activity"/>
    <property type="evidence" value="ECO:0007669"/>
    <property type="project" value="InterPro"/>
</dbReference>
<comment type="subunit">
    <text evidence="8">Heterotrimeric transcription factor composed of three components, NF-YA, NF-YB and NF-YC. NF-YB and NF-YC must interact and dimerize for NF-YA association and DNA binding.</text>
</comment>
<reference evidence="16" key="1">
    <citation type="submission" date="2013-03" db="EMBL/GenBank/DDBJ databases">
        <title>The Genome Sequence of Anopheles epiroticus epiroticus2.</title>
        <authorList>
            <consortium name="The Broad Institute Genomics Platform"/>
            <person name="Neafsey D.E."/>
            <person name="Howell P."/>
            <person name="Walker B."/>
            <person name="Young S.K."/>
            <person name="Zeng Q."/>
            <person name="Gargeya S."/>
            <person name="Fitzgerald M."/>
            <person name="Haas B."/>
            <person name="Abouelleil A."/>
            <person name="Allen A.W."/>
            <person name="Alvarado L."/>
            <person name="Arachchi H.M."/>
            <person name="Berlin A.M."/>
            <person name="Chapman S.B."/>
            <person name="Gainer-Dewar J."/>
            <person name="Goldberg J."/>
            <person name="Griggs A."/>
            <person name="Gujja S."/>
            <person name="Hansen M."/>
            <person name="Howarth C."/>
            <person name="Imamovic A."/>
            <person name="Ireland A."/>
            <person name="Larimer J."/>
            <person name="McCowan C."/>
            <person name="Murphy C."/>
            <person name="Pearson M."/>
            <person name="Poon T.W."/>
            <person name="Priest M."/>
            <person name="Roberts A."/>
            <person name="Saif S."/>
            <person name="Shea T."/>
            <person name="Sisk P."/>
            <person name="Sykes S."/>
            <person name="Wortman J."/>
            <person name="Nusbaum C."/>
            <person name="Birren B."/>
        </authorList>
    </citation>
    <scope>NUCLEOTIDE SEQUENCE [LARGE SCALE GENOMIC DNA]</scope>
    <source>
        <strain evidence="16">Epiroticus2</strain>
    </source>
</reference>
<feature type="region of interest" description="Disordered" evidence="13">
    <location>
        <begin position="434"/>
        <end position="465"/>
    </location>
</feature>
<dbReference type="SUPFAM" id="SSF47113">
    <property type="entry name" value="Histone-fold"/>
    <property type="match status" value="1"/>
</dbReference>
<dbReference type="VEuPathDB" id="VectorBase:AEPI004301"/>
<evidence type="ECO:0000256" key="11">
    <source>
        <dbReference type="ARBA" id="ARBA00042333"/>
    </source>
</evidence>
<dbReference type="GO" id="GO:0016602">
    <property type="term" value="C:CCAAT-binding factor complex"/>
    <property type="evidence" value="ECO:0007669"/>
    <property type="project" value="TreeGrafter"/>
</dbReference>
<evidence type="ECO:0000256" key="5">
    <source>
        <dbReference type="ARBA" id="ARBA00023163"/>
    </source>
</evidence>
<evidence type="ECO:0000256" key="2">
    <source>
        <dbReference type="ARBA" id="ARBA00023015"/>
    </source>
</evidence>
<dbReference type="PANTHER" id="PTHR10252:SF8">
    <property type="entry name" value="NUCLEAR TRANSCRIPTION FACTOR Y SUBUNIT GAMMA"/>
    <property type="match status" value="1"/>
</dbReference>
<evidence type="ECO:0000256" key="4">
    <source>
        <dbReference type="ARBA" id="ARBA00023159"/>
    </source>
</evidence>
<dbReference type="GO" id="GO:0001228">
    <property type="term" value="F:DNA-binding transcription activator activity, RNA polymerase II-specific"/>
    <property type="evidence" value="ECO:0007669"/>
    <property type="project" value="TreeGrafter"/>
</dbReference>
<feature type="compositionally biased region" description="Gly residues" evidence="13">
    <location>
        <begin position="200"/>
        <end position="214"/>
    </location>
</feature>
<dbReference type="CDD" id="cd22908">
    <property type="entry name" value="HFD_NFYC-like"/>
    <property type="match status" value="1"/>
</dbReference>
<feature type="region of interest" description="Disordered" evidence="13">
    <location>
        <begin position="298"/>
        <end position="323"/>
    </location>
</feature>
<evidence type="ECO:0000256" key="7">
    <source>
        <dbReference type="ARBA" id="ARBA00025263"/>
    </source>
</evidence>
<evidence type="ECO:0000256" key="13">
    <source>
        <dbReference type="SAM" id="MobiDB-lite"/>
    </source>
</evidence>
<comment type="similarity">
    <text evidence="9">Belongs to the NFYC/HAP5 subunit family.</text>
</comment>
<dbReference type="InterPro" id="IPR009072">
    <property type="entry name" value="Histone-fold"/>
</dbReference>
<keyword evidence="5" id="KW-0804">Transcription</keyword>
<reference evidence="15" key="2">
    <citation type="submission" date="2020-05" db="UniProtKB">
        <authorList>
            <consortium name="EnsemblMetazoa"/>
        </authorList>
    </citation>
    <scope>IDENTIFICATION</scope>
    <source>
        <strain evidence="15">Epiroticus2</strain>
    </source>
</reference>
<organism evidence="15 16">
    <name type="scientific">Anopheles epiroticus</name>
    <dbReference type="NCBI Taxonomy" id="199890"/>
    <lineage>
        <taxon>Eukaryota</taxon>
        <taxon>Metazoa</taxon>
        <taxon>Ecdysozoa</taxon>
        <taxon>Arthropoda</taxon>
        <taxon>Hexapoda</taxon>
        <taxon>Insecta</taxon>
        <taxon>Pterygota</taxon>
        <taxon>Neoptera</taxon>
        <taxon>Endopterygota</taxon>
        <taxon>Diptera</taxon>
        <taxon>Nematocera</taxon>
        <taxon>Culicoidea</taxon>
        <taxon>Culicidae</taxon>
        <taxon>Anophelinae</taxon>
        <taxon>Anopheles</taxon>
    </lineage>
</organism>
<comment type="function">
    <text evidence="7">Component of the sequence-specific heterotrimeric transcription factor (NF-Y) which specifically recognizes a 5'-CCAAT-3' box motif found in the promoters of its target genes. NF-Y can function as both an activator and a repressor, depending on its interacting cofactors.</text>
</comment>
<dbReference type="InterPro" id="IPR050568">
    <property type="entry name" value="Transcr_DNA_Rep_Reg"/>
</dbReference>
<keyword evidence="3" id="KW-0238">DNA-binding</keyword>
<evidence type="ECO:0000313" key="16">
    <source>
        <dbReference type="Proteomes" id="UP000075885"/>
    </source>
</evidence>
<dbReference type="STRING" id="199890.A0A182PBJ6"/>
<evidence type="ECO:0000256" key="9">
    <source>
        <dbReference type="ARBA" id="ARBA00038129"/>
    </source>
</evidence>
<accession>A0A182PBJ6</accession>
<evidence type="ECO:0000256" key="3">
    <source>
        <dbReference type="ARBA" id="ARBA00023125"/>
    </source>
</evidence>
<evidence type="ECO:0000259" key="14">
    <source>
        <dbReference type="Pfam" id="PF00125"/>
    </source>
</evidence>
<feature type="compositionally biased region" description="Low complexity" evidence="13">
    <location>
        <begin position="22"/>
        <end position="52"/>
    </location>
</feature>
<name>A0A182PBJ6_9DIPT</name>
<dbReference type="Gene3D" id="1.10.20.10">
    <property type="entry name" value="Histone, subunit A"/>
    <property type="match status" value="1"/>
</dbReference>
<dbReference type="PANTHER" id="PTHR10252">
    <property type="entry name" value="HISTONE-LIKE TRANSCRIPTION FACTOR CCAAT-RELATED"/>
    <property type="match status" value="1"/>
</dbReference>
<feature type="region of interest" description="Disordered" evidence="13">
    <location>
        <begin position="191"/>
        <end position="231"/>
    </location>
</feature>
<keyword evidence="4" id="KW-0010">Activator</keyword>
<evidence type="ECO:0000256" key="6">
    <source>
        <dbReference type="ARBA" id="ARBA00023242"/>
    </source>
</evidence>
<evidence type="ECO:0000256" key="8">
    <source>
        <dbReference type="ARBA" id="ARBA00025911"/>
    </source>
</evidence>
<dbReference type="AlphaFoldDB" id="A0A182PBJ6"/>
<evidence type="ECO:0000313" key="15">
    <source>
        <dbReference type="EnsemblMetazoa" id="AEPI004301-PA"/>
    </source>
</evidence>
<keyword evidence="2" id="KW-0805">Transcription regulation</keyword>
<dbReference type="EnsemblMetazoa" id="AEPI004301-RA">
    <property type="protein sequence ID" value="AEPI004301-PA"/>
    <property type="gene ID" value="AEPI004301"/>
</dbReference>
<keyword evidence="6" id="KW-0539">Nucleus</keyword>
<protein>
    <recommendedName>
        <fullName evidence="10">Nuclear transcription factor Y subunit gamma</fullName>
    </recommendedName>
    <alternativeName>
        <fullName evidence="11">CAAT box DNA-binding protein subunit C</fullName>
    </alternativeName>
    <alternativeName>
        <fullName evidence="12">Nuclear transcription factor Y subunit C</fullName>
    </alternativeName>
</protein>
<dbReference type="InterPro" id="IPR007125">
    <property type="entry name" value="H2A/H2B/H3"/>
</dbReference>
<comment type="subcellular location">
    <subcellularLocation>
        <location evidence="1">Nucleus</location>
    </subcellularLocation>
</comment>
<proteinExistence type="inferred from homology"/>
<feature type="region of interest" description="Disordered" evidence="13">
    <location>
        <begin position="22"/>
        <end position="53"/>
    </location>
</feature>
<keyword evidence="16" id="KW-1185">Reference proteome</keyword>
<evidence type="ECO:0000256" key="1">
    <source>
        <dbReference type="ARBA" id="ARBA00004123"/>
    </source>
</evidence>
<evidence type="ECO:0000256" key="10">
    <source>
        <dbReference type="ARBA" id="ARBA00040590"/>
    </source>
</evidence>
<dbReference type="GO" id="GO:0000978">
    <property type="term" value="F:RNA polymerase II cis-regulatory region sequence-specific DNA binding"/>
    <property type="evidence" value="ECO:0007669"/>
    <property type="project" value="TreeGrafter"/>
</dbReference>
<feature type="compositionally biased region" description="Polar residues" evidence="13">
    <location>
        <begin position="302"/>
        <end position="323"/>
    </location>
</feature>
<evidence type="ECO:0000256" key="12">
    <source>
        <dbReference type="ARBA" id="ARBA00042663"/>
    </source>
</evidence>